<name>E0XQ36_9BACT</name>
<dbReference type="InterPro" id="IPR016164">
    <property type="entry name" value="FAD-linked_Oxase-like_C"/>
</dbReference>
<dbReference type="PROSITE" id="PS51387">
    <property type="entry name" value="FAD_PCMH"/>
    <property type="match status" value="1"/>
</dbReference>
<dbReference type="SUPFAM" id="SSF56176">
    <property type="entry name" value="FAD-binding/transporter-associated domain-like"/>
    <property type="match status" value="1"/>
</dbReference>
<proteinExistence type="predicted"/>
<protein>
    <submittedName>
        <fullName evidence="6">Fad/fmn-containing dehydrogenases</fullName>
    </submittedName>
</protein>
<reference evidence="6" key="1">
    <citation type="journal article" date="2011" name="Environ. Microbiol.">
        <title>Time-series analyses of Monterey Bay coastal microbial picoplankton using a 'genome proxy' microarray.</title>
        <authorList>
            <person name="Rich V.I."/>
            <person name="Pham V.D."/>
            <person name="Eppley J."/>
            <person name="Shi Y."/>
            <person name="DeLong E.F."/>
        </authorList>
    </citation>
    <scope>NUCLEOTIDE SEQUENCE</scope>
</reference>
<evidence type="ECO:0000256" key="2">
    <source>
        <dbReference type="ARBA" id="ARBA00022630"/>
    </source>
</evidence>
<evidence type="ECO:0000259" key="5">
    <source>
        <dbReference type="PROSITE" id="PS51387"/>
    </source>
</evidence>
<dbReference type="AlphaFoldDB" id="E0XQ36"/>
<sequence>MTKLTMPRIDRKLLSKKNDVIKSLKKIIKAENIIDHEDQTRPFETDALSAYKQQPLAVVFPENTKEVSKILEYCNQEKIKVVPRGAGTGLSGGALPLADGILLCLGKFNKILEIDYKNRCVVAQPGVTNLSITQAVQDRSFYYAPDPSSQIACSIGGNVAENSGGVHSLKYGTTTNNLLGAEVVFMDGSISRLGGKTYDSEGYDLLGLITGSEGLLCVITEVTVKILKKPQTVKAALIGFSTIEDGGNCVSDIIANGIIPAGMEMMDKALIHATDNFVKAGYPRDAESMLIVELDGTETEVEELIEKISKIAKKNKSSSIKISKNEKQRLKFWAGRKAAFPACGDMAPDYYCMDGTIPRGKLAEVLKEIGRLSKKYNLPVANAFHAGDGNLHPLIMYDANEKNSLEKTEKFGADILKYCVKVGGVLTGEHGVGVEKRELMCEMFNNNDIQQQIKIKKALDASSLLNPGKVYPILRKCAEEGRVHVHRGKTKFPDIPRF</sequence>
<keyword evidence="4" id="KW-0560">Oxidoreductase</keyword>
<dbReference type="InterPro" id="IPR036318">
    <property type="entry name" value="FAD-bd_PCMH-like_sf"/>
</dbReference>
<dbReference type="PANTHER" id="PTHR42934">
    <property type="entry name" value="GLYCOLATE OXIDASE SUBUNIT GLCD"/>
    <property type="match status" value="1"/>
</dbReference>
<dbReference type="Gene3D" id="1.10.45.10">
    <property type="entry name" value="Vanillyl-alcohol Oxidase, Chain A, domain 4"/>
    <property type="match status" value="1"/>
</dbReference>
<dbReference type="Gene3D" id="3.30.70.2740">
    <property type="match status" value="1"/>
</dbReference>
<dbReference type="Pfam" id="PF01565">
    <property type="entry name" value="FAD_binding_4"/>
    <property type="match status" value="1"/>
</dbReference>
<accession>E0XQ36</accession>
<evidence type="ECO:0000256" key="1">
    <source>
        <dbReference type="ARBA" id="ARBA00001974"/>
    </source>
</evidence>
<dbReference type="PANTHER" id="PTHR42934:SF1">
    <property type="entry name" value="GLYCOLATE OXIDASE SUBUNIT GLCD"/>
    <property type="match status" value="1"/>
</dbReference>
<evidence type="ECO:0000313" key="6">
    <source>
        <dbReference type="EMBL" id="ADI16527.1"/>
    </source>
</evidence>
<dbReference type="Pfam" id="PF02913">
    <property type="entry name" value="FAD-oxidase_C"/>
    <property type="match status" value="1"/>
</dbReference>
<dbReference type="InterPro" id="IPR051914">
    <property type="entry name" value="FAD-linked_OxidoTrans_Type4"/>
</dbReference>
<dbReference type="InterPro" id="IPR004113">
    <property type="entry name" value="FAD-bd_oxidored_4_C"/>
</dbReference>
<dbReference type="GO" id="GO:0016491">
    <property type="term" value="F:oxidoreductase activity"/>
    <property type="evidence" value="ECO:0007669"/>
    <property type="project" value="UniProtKB-KW"/>
</dbReference>
<dbReference type="GO" id="GO:0071949">
    <property type="term" value="F:FAD binding"/>
    <property type="evidence" value="ECO:0007669"/>
    <property type="project" value="InterPro"/>
</dbReference>
<dbReference type="InterPro" id="IPR016171">
    <property type="entry name" value="Vanillyl_alc_oxidase_C-sub2"/>
</dbReference>
<keyword evidence="2" id="KW-0285">Flavoprotein</keyword>
<keyword evidence="3" id="KW-0274">FAD</keyword>
<evidence type="ECO:0000256" key="3">
    <source>
        <dbReference type="ARBA" id="ARBA00022827"/>
    </source>
</evidence>
<dbReference type="EMBL" id="GU474840">
    <property type="protein sequence ID" value="ADI16527.1"/>
    <property type="molecule type" value="Genomic_DNA"/>
</dbReference>
<feature type="domain" description="FAD-binding PCMH-type" evidence="5">
    <location>
        <begin position="51"/>
        <end position="229"/>
    </location>
</feature>
<dbReference type="Gene3D" id="3.30.465.10">
    <property type="match status" value="1"/>
</dbReference>
<evidence type="ECO:0000256" key="4">
    <source>
        <dbReference type="ARBA" id="ARBA00023002"/>
    </source>
</evidence>
<dbReference type="InterPro" id="IPR006094">
    <property type="entry name" value="Oxid_FAD_bind_N"/>
</dbReference>
<comment type="cofactor">
    <cofactor evidence="1">
        <name>FAD</name>
        <dbReference type="ChEBI" id="CHEBI:57692"/>
    </cofactor>
</comment>
<dbReference type="SUPFAM" id="SSF55103">
    <property type="entry name" value="FAD-linked oxidases, C-terminal domain"/>
    <property type="match status" value="1"/>
</dbReference>
<dbReference type="InterPro" id="IPR016166">
    <property type="entry name" value="FAD-bd_PCMH"/>
</dbReference>
<dbReference type="InterPro" id="IPR016169">
    <property type="entry name" value="FAD-bd_PCMH_sub2"/>
</dbReference>
<organism evidence="6">
    <name type="scientific">uncultured bacterium HF4000_009C18</name>
    <dbReference type="NCBI Taxonomy" id="711003"/>
    <lineage>
        <taxon>Bacteria</taxon>
        <taxon>environmental samples</taxon>
    </lineage>
</organism>